<dbReference type="Proteomes" id="UP000284842">
    <property type="component" value="Unassembled WGS sequence"/>
</dbReference>
<dbReference type="SUPFAM" id="SSF52047">
    <property type="entry name" value="RNI-like"/>
    <property type="match status" value="1"/>
</dbReference>
<dbReference type="OrthoDB" id="2939631at2759"/>
<keyword evidence="3" id="KW-1185">Reference proteome</keyword>
<sequence>MQGCLPYLTYFDLLNLTRVNKQWAALALRHLRRRSIHLPPEIITKCLVQLDKSDLPSVALVNKPWSAAAQDLMYNEVHLRSDARNVQHTVTFFNSAPGQSFIAKIERAVLDTVTYTPPPQPMCTNTTGTRPWIPVDFLVQWHGLQVLELNGLPFQDQRSIELFSTHVTQSCHSLSTLVIRPTLDTLPMLPHLQIPGLKQIVFHYSPETSDMNILPLLTASQSTITHLKFTGLMKYTTSEPIPFHRMLTNMTFPSLIDFGLCPLDCGLDLHNNPNQPLTKFLCRSNNLQVLSFGRPTLKAMSLTPIMIANENPAAGPSIASSGNDNGDSNGEAPLPLRRIKSLSLYLGTSPTETSETIIRRVEEIKEGNQDPFSPFLHMVQHNPTDWTQREKQPFATWPFNNQRQPGYINFRDAEYVKVEFEEDRSHRRVTNARSLKAEMVIIRVKELCPNVAVLELKLVYKLDDLADHVLNYPSLEKLECLIVPRLSVLSPHENQIASPEQRRRFMEKIASVCPRLKYVVTTKPQHSHLPDCVFTLTREGTSEQASPRLSRSLFAVDQQFVDDGLEYVRQRGVAAMNYAMCA</sequence>
<dbReference type="InParanoid" id="A0A409YU25"/>
<feature type="domain" description="F-box" evidence="1">
    <location>
        <begin position="32"/>
        <end position="77"/>
    </location>
</feature>
<evidence type="ECO:0000313" key="3">
    <source>
        <dbReference type="Proteomes" id="UP000284842"/>
    </source>
</evidence>
<dbReference type="AlphaFoldDB" id="A0A409YU25"/>
<accession>A0A409YU25</accession>
<dbReference type="EMBL" id="NHTK01000632">
    <property type="protein sequence ID" value="PPR06516.1"/>
    <property type="molecule type" value="Genomic_DNA"/>
</dbReference>
<dbReference type="Pfam" id="PF00646">
    <property type="entry name" value="F-box"/>
    <property type="match status" value="1"/>
</dbReference>
<dbReference type="InterPro" id="IPR036047">
    <property type="entry name" value="F-box-like_dom_sf"/>
</dbReference>
<protein>
    <recommendedName>
        <fullName evidence="1">F-box domain-containing protein</fullName>
    </recommendedName>
</protein>
<evidence type="ECO:0000313" key="2">
    <source>
        <dbReference type="EMBL" id="PPR06516.1"/>
    </source>
</evidence>
<reference evidence="2 3" key="1">
    <citation type="journal article" date="2018" name="Evol. Lett.">
        <title>Horizontal gene cluster transfer increased hallucinogenic mushroom diversity.</title>
        <authorList>
            <person name="Reynolds H.T."/>
            <person name="Vijayakumar V."/>
            <person name="Gluck-Thaler E."/>
            <person name="Korotkin H.B."/>
            <person name="Matheny P.B."/>
            <person name="Slot J.C."/>
        </authorList>
    </citation>
    <scope>NUCLEOTIDE SEQUENCE [LARGE SCALE GENOMIC DNA]</scope>
    <source>
        <strain evidence="2 3">2629</strain>
    </source>
</reference>
<dbReference type="PROSITE" id="PS50181">
    <property type="entry name" value="FBOX"/>
    <property type="match status" value="1"/>
</dbReference>
<gene>
    <name evidence="2" type="ORF">CVT24_002630</name>
</gene>
<evidence type="ECO:0000259" key="1">
    <source>
        <dbReference type="PROSITE" id="PS50181"/>
    </source>
</evidence>
<comment type="caution">
    <text evidence="2">The sequence shown here is derived from an EMBL/GenBank/DDBJ whole genome shotgun (WGS) entry which is preliminary data.</text>
</comment>
<organism evidence="2 3">
    <name type="scientific">Panaeolus cyanescens</name>
    <dbReference type="NCBI Taxonomy" id="181874"/>
    <lineage>
        <taxon>Eukaryota</taxon>
        <taxon>Fungi</taxon>
        <taxon>Dikarya</taxon>
        <taxon>Basidiomycota</taxon>
        <taxon>Agaricomycotina</taxon>
        <taxon>Agaricomycetes</taxon>
        <taxon>Agaricomycetidae</taxon>
        <taxon>Agaricales</taxon>
        <taxon>Agaricineae</taxon>
        <taxon>Galeropsidaceae</taxon>
        <taxon>Panaeolus</taxon>
    </lineage>
</organism>
<name>A0A409YU25_9AGAR</name>
<dbReference type="InterPro" id="IPR001810">
    <property type="entry name" value="F-box_dom"/>
</dbReference>
<dbReference type="SUPFAM" id="SSF81383">
    <property type="entry name" value="F-box domain"/>
    <property type="match status" value="1"/>
</dbReference>
<proteinExistence type="predicted"/>